<comment type="caution">
    <text evidence="1">The sequence shown here is derived from an EMBL/GenBank/DDBJ whole genome shotgun (WGS) entry which is preliminary data.</text>
</comment>
<dbReference type="EMBL" id="WNTK01000763">
    <property type="protein sequence ID" value="KAG9468687.1"/>
    <property type="molecule type" value="Genomic_DNA"/>
</dbReference>
<organism evidence="1 2">
    <name type="scientific">Eleutherodactylus coqui</name>
    <name type="common">Puerto Rican coqui</name>
    <dbReference type="NCBI Taxonomy" id="57060"/>
    <lineage>
        <taxon>Eukaryota</taxon>
        <taxon>Metazoa</taxon>
        <taxon>Chordata</taxon>
        <taxon>Craniata</taxon>
        <taxon>Vertebrata</taxon>
        <taxon>Euteleostomi</taxon>
        <taxon>Amphibia</taxon>
        <taxon>Batrachia</taxon>
        <taxon>Anura</taxon>
        <taxon>Neobatrachia</taxon>
        <taxon>Hyloidea</taxon>
        <taxon>Eleutherodactylidae</taxon>
        <taxon>Eleutherodactylinae</taxon>
        <taxon>Eleutherodactylus</taxon>
        <taxon>Eleutherodactylus</taxon>
    </lineage>
</organism>
<accession>A0A8J6EGB5</accession>
<reference evidence="1" key="1">
    <citation type="thesis" date="2020" institute="ProQuest LLC" country="789 East Eisenhower Parkway, Ann Arbor, MI, USA">
        <title>Comparative Genomics and Chromosome Evolution.</title>
        <authorList>
            <person name="Mudd A.B."/>
        </authorList>
    </citation>
    <scope>NUCLEOTIDE SEQUENCE</scope>
    <source>
        <strain evidence="1">HN-11 Male</strain>
        <tissue evidence="1">Kidney and liver</tissue>
    </source>
</reference>
<evidence type="ECO:0000313" key="1">
    <source>
        <dbReference type="EMBL" id="KAG9468687.1"/>
    </source>
</evidence>
<name>A0A8J6EGB5_ELECQ</name>
<sequence length="201" mass="22803">MPCCHEMVKSPSTCEICAIIRKNGVHKHPGKITNEEFTNAVVHSSIPEPCAVARISDLVQLLQENPKNLEAVSTFVQDNKDKSIEFESSDYYLRLCDLNGTIHMGQTFMQEGWEQLYLPKETKMQVLGTLESRQVWQPSVEWIVLVGEDGCIYAYEEEEMQLIARSMSEFVKDGKGKVYSSYNYPDSDSEVGCDSDICHSF</sequence>
<evidence type="ECO:0000313" key="2">
    <source>
        <dbReference type="Proteomes" id="UP000770717"/>
    </source>
</evidence>
<dbReference type="OrthoDB" id="9935986at2759"/>
<protein>
    <submittedName>
        <fullName evidence="1">Uncharacterized protein</fullName>
    </submittedName>
</protein>
<proteinExistence type="predicted"/>
<dbReference type="Proteomes" id="UP000770717">
    <property type="component" value="Unassembled WGS sequence"/>
</dbReference>
<gene>
    <name evidence="1" type="ORF">GDO78_022137</name>
</gene>
<keyword evidence="2" id="KW-1185">Reference proteome</keyword>
<dbReference type="Pfam" id="PF02393">
    <property type="entry name" value="US22"/>
    <property type="match status" value="1"/>
</dbReference>
<dbReference type="AlphaFoldDB" id="A0A8J6EGB5"/>
<dbReference type="InterPro" id="IPR003360">
    <property type="entry name" value="US22-like"/>
</dbReference>